<dbReference type="InterPro" id="IPR038157">
    <property type="entry name" value="FeoA_core_dom"/>
</dbReference>
<dbReference type="SMART" id="SM00899">
    <property type="entry name" value="FeoA"/>
    <property type="match status" value="1"/>
</dbReference>
<gene>
    <name evidence="3" type="ORF">GRI91_09220</name>
</gene>
<evidence type="ECO:0000256" key="1">
    <source>
        <dbReference type="ARBA" id="ARBA00023004"/>
    </source>
</evidence>
<comment type="caution">
    <text evidence="3">The sequence shown here is derived from an EMBL/GenBank/DDBJ whole genome shotgun (WGS) entry which is preliminary data.</text>
</comment>
<dbReference type="RefSeq" id="WP_160736342.1">
    <property type="nucleotide sequence ID" value="NZ_WTYT01000003.1"/>
</dbReference>
<name>A0A6I4T7H8_9SPHN</name>
<evidence type="ECO:0000313" key="3">
    <source>
        <dbReference type="EMBL" id="MXO65933.1"/>
    </source>
</evidence>
<dbReference type="EMBL" id="WTYT01000003">
    <property type="protein sequence ID" value="MXO65933.1"/>
    <property type="molecule type" value="Genomic_DNA"/>
</dbReference>
<dbReference type="OrthoDB" id="7173531at2"/>
<sequence length="80" mass="8593">MTLDALSPRSRARITAVDWSLLAADEGKRLRALGIEEGAEVTVAHRGVFAGKDPIALTVGRMTIALRRAHALAMQVEELA</sequence>
<dbReference type="Proteomes" id="UP000438476">
    <property type="component" value="Unassembled WGS sequence"/>
</dbReference>
<reference evidence="3 4" key="1">
    <citation type="submission" date="2019-12" db="EMBL/GenBank/DDBJ databases">
        <title>Genomic-based taxomic classification of the family Erythrobacteraceae.</title>
        <authorList>
            <person name="Xu L."/>
        </authorList>
    </citation>
    <scope>NUCLEOTIDE SEQUENCE [LARGE SCALE GENOMIC DNA]</scope>
    <source>
        <strain evidence="3 4">LMG 29518</strain>
    </source>
</reference>
<keyword evidence="1" id="KW-0408">Iron</keyword>
<dbReference type="InterPro" id="IPR008988">
    <property type="entry name" value="Transcriptional_repressor_C"/>
</dbReference>
<protein>
    <submittedName>
        <fullName evidence="3">Ferrous iron transport protein A</fullName>
    </submittedName>
</protein>
<evidence type="ECO:0000313" key="4">
    <source>
        <dbReference type="Proteomes" id="UP000438476"/>
    </source>
</evidence>
<proteinExistence type="predicted"/>
<dbReference type="InterPro" id="IPR007167">
    <property type="entry name" value="Fe-transptr_FeoA-like"/>
</dbReference>
<dbReference type="GO" id="GO:0046914">
    <property type="term" value="F:transition metal ion binding"/>
    <property type="evidence" value="ECO:0007669"/>
    <property type="project" value="InterPro"/>
</dbReference>
<accession>A0A6I4T7H8</accession>
<organism evidence="3 4">
    <name type="scientific">Altericroceibacterium endophyticum</name>
    <dbReference type="NCBI Taxonomy" id="1808508"/>
    <lineage>
        <taxon>Bacteria</taxon>
        <taxon>Pseudomonadati</taxon>
        <taxon>Pseudomonadota</taxon>
        <taxon>Alphaproteobacteria</taxon>
        <taxon>Sphingomonadales</taxon>
        <taxon>Erythrobacteraceae</taxon>
        <taxon>Altericroceibacterium</taxon>
    </lineage>
</organism>
<dbReference type="SUPFAM" id="SSF50037">
    <property type="entry name" value="C-terminal domain of transcriptional repressors"/>
    <property type="match status" value="1"/>
</dbReference>
<feature type="domain" description="Ferrous iron transporter FeoA-like" evidence="2">
    <location>
        <begin position="1"/>
        <end position="78"/>
    </location>
</feature>
<dbReference type="AlphaFoldDB" id="A0A6I4T7H8"/>
<evidence type="ECO:0000259" key="2">
    <source>
        <dbReference type="SMART" id="SM00899"/>
    </source>
</evidence>
<keyword evidence="4" id="KW-1185">Reference proteome</keyword>
<dbReference type="Gene3D" id="2.30.30.90">
    <property type="match status" value="1"/>
</dbReference>
<dbReference type="Pfam" id="PF04023">
    <property type="entry name" value="FeoA"/>
    <property type="match status" value="1"/>
</dbReference>